<dbReference type="PANTHER" id="PTHR28570">
    <property type="entry name" value="ASPARTYL AMINOPEPTIDASE"/>
    <property type="match status" value="1"/>
</dbReference>
<keyword evidence="9 11" id="KW-0862">Zinc</keyword>
<reference evidence="12 13" key="1">
    <citation type="submission" date="2024-03" db="EMBL/GenBank/DDBJ databases">
        <title>The Acrasis kona genome and developmental transcriptomes reveal deep origins of eukaryotic multicellular pathways.</title>
        <authorList>
            <person name="Sheikh S."/>
            <person name="Fu C.-J."/>
            <person name="Brown M.W."/>
            <person name="Baldauf S.L."/>
        </authorList>
    </citation>
    <scope>NUCLEOTIDE SEQUENCE [LARGE SCALE GENOMIC DNA]</scope>
    <source>
        <strain evidence="12 13">ATCC MYA-3509</strain>
    </source>
</reference>
<proteinExistence type="inferred from homology"/>
<dbReference type="GO" id="GO:0006508">
    <property type="term" value="P:proteolysis"/>
    <property type="evidence" value="ECO:0007669"/>
    <property type="project" value="UniProtKB-KW"/>
</dbReference>
<keyword evidence="8 11" id="KW-0378">Hydrolase</keyword>
<evidence type="ECO:0000313" key="12">
    <source>
        <dbReference type="EMBL" id="KAL0482877.1"/>
    </source>
</evidence>
<dbReference type="GO" id="GO:0005737">
    <property type="term" value="C:cytoplasm"/>
    <property type="evidence" value="ECO:0007669"/>
    <property type="project" value="UniProtKB-ARBA"/>
</dbReference>
<dbReference type="SUPFAM" id="SSF101821">
    <property type="entry name" value="Aminopeptidase/glucanase lid domain"/>
    <property type="match status" value="1"/>
</dbReference>
<keyword evidence="13" id="KW-1185">Reference proteome</keyword>
<organism evidence="12 13">
    <name type="scientific">Acrasis kona</name>
    <dbReference type="NCBI Taxonomy" id="1008807"/>
    <lineage>
        <taxon>Eukaryota</taxon>
        <taxon>Discoba</taxon>
        <taxon>Heterolobosea</taxon>
        <taxon>Tetramitia</taxon>
        <taxon>Eutetramitia</taxon>
        <taxon>Acrasidae</taxon>
        <taxon>Acrasis</taxon>
    </lineage>
</organism>
<evidence type="ECO:0000256" key="7">
    <source>
        <dbReference type="ARBA" id="ARBA00022723"/>
    </source>
</evidence>
<evidence type="ECO:0000256" key="8">
    <source>
        <dbReference type="ARBA" id="ARBA00022801"/>
    </source>
</evidence>
<dbReference type="NCBIfam" id="NF002759">
    <property type="entry name" value="PRK02813.1"/>
    <property type="match status" value="1"/>
</dbReference>
<evidence type="ECO:0000256" key="1">
    <source>
        <dbReference type="ARBA" id="ARBA00001335"/>
    </source>
</evidence>
<dbReference type="EMBL" id="JAOPGA020000904">
    <property type="protein sequence ID" value="KAL0482877.1"/>
    <property type="molecule type" value="Genomic_DNA"/>
</dbReference>
<dbReference type="FunFam" id="2.30.250.10:FF:000001">
    <property type="entry name" value="Aspartyl aminopeptidase 1"/>
    <property type="match status" value="1"/>
</dbReference>
<evidence type="ECO:0000256" key="5">
    <source>
        <dbReference type="ARBA" id="ARBA00022438"/>
    </source>
</evidence>
<keyword evidence="6 11" id="KW-0645">Protease</keyword>
<evidence type="ECO:0000256" key="9">
    <source>
        <dbReference type="ARBA" id="ARBA00022833"/>
    </source>
</evidence>
<dbReference type="EC" id="3.4.11.21" evidence="4"/>
<dbReference type="Gene3D" id="2.30.250.10">
    <property type="entry name" value="Aminopeptidase i, Domain 2"/>
    <property type="match status" value="1"/>
</dbReference>
<dbReference type="GO" id="GO:0008237">
    <property type="term" value="F:metallopeptidase activity"/>
    <property type="evidence" value="ECO:0007669"/>
    <property type="project" value="UniProtKB-KW"/>
</dbReference>
<gene>
    <name evidence="12" type="ORF">AKO1_014175</name>
</gene>
<evidence type="ECO:0000256" key="10">
    <source>
        <dbReference type="ARBA" id="ARBA00023049"/>
    </source>
</evidence>
<dbReference type="SUPFAM" id="SSF53187">
    <property type="entry name" value="Zn-dependent exopeptidases"/>
    <property type="match status" value="1"/>
</dbReference>
<comment type="cofactor">
    <cofactor evidence="2">
        <name>Zn(2+)</name>
        <dbReference type="ChEBI" id="CHEBI:29105"/>
    </cofactor>
</comment>
<evidence type="ECO:0000256" key="4">
    <source>
        <dbReference type="ARBA" id="ARBA00011965"/>
    </source>
</evidence>
<dbReference type="GO" id="GO:0008270">
    <property type="term" value="F:zinc ion binding"/>
    <property type="evidence" value="ECO:0007669"/>
    <property type="project" value="InterPro"/>
</dbReference>
<dbReference type="CDD" id="cd05658">
    <property type="entry name" value="M18_DAP"/>
    <property type="match status" value="1"/>
</dbReference>
<comment type="caution">
    <text evidence="12">The sequence shown here is derived from an EMBL/GenBank/DDBJ whole genome shotgun (WGS) entry which is preliminary data.</text>
</comment>
<keyword evidence="5 11" id="KW-0031">Aminopeptidase</keyword>
<dbReference type="InterPro" id="IPR001948">
    <property type="entry name" value="Peptidase_M18"/>
</dbReference>
<dbReference type="PANTHER" id="PTHR28570:SF3">
    <property type="entry name" value="ASPARTYL AMINOPEPTIDASE"/>
    <property type="match status" value="1"/>
</dbReference>
<evidence type="ECO:0000256" key="2">
    <source>
        <dbReference type="ARBA" id="ARBA00001947"/>
    </source>
</evidence>
<evidence type="ECO:0000313" key="13">
    <source>
        <dbReference type="Proteomes" id="UP001431209"/>
    </source>
</evidence>
<protein>
    <recommendedName>
        <fullName evidence="4">aspartyl aminopeptidase</fullName>
        <ecNumber evidence="4">3.4.11.21</ecNumber>
    </recommendedName>
</protein>
<dbReference type="AlphaFoldDB" id="A0AAW2Z0U6"/>
<evidence type="ECO:0000256" key="6">
    <source>
        <dbReference type="ARBA" id="ARBA00022670"/>
    </source>
</evidence>
<dbReference type="InterPro" id="IPR023358">
    <property type="entry name" value="Peptidase_M18_dom2"/>
</dbReference>
<sequence length="467" mass="51813">MTTPFTLENSLPLAKKFVEFVNKSKSPYFAVDTVKKTLLNNGFQHLSEKESWSLKPSGRYFFTRNHTSIVAFAIGAKYKSGNGFKIIGSHTDSPDLRLKPVSAVNSQGYLEIGVQTYGGGLWHTWFDRDLTVSGRVMVQEGDRIVQKLVEIDRPILRIPTLAIHLDRSVNTEGFKFSTETQLLPVLATTIQAQLTHPNKSQNKLDHHGLLLDMLAEKLKVDVQDIKDLELSVVDTQPSTVGGALNEFVFSPRLDNLLSCFCSLEALINSLPTLDQDKDVRVIAMFDNEEVGSESAPGAGSNLMDDTIRRINLLLSSQDTPVDSFSTTKSRSFLISADMAHAVHPNYPEKHQAQHRPEIHKGLVIKINANQRYATTTPSALLIKLLAEKSNSPLQKFVVRNDSLCGSTIGPMLSASTGIRTVDVGIPQLSMHSIREQCGVVDINSATKLFQVFFDEFTEMNEKLEVDN</sequence>
<name>A0AAW2Z0U6_9EUKA</name>
<evidence type="ECO:0000256" key="11">
    <source>
        <dbReference type="RuleBase" id="RU004386"/>
    </source>
</evidence>
<comment type="catalytic activity">
    <reaction evidence="1">
        <text>Release of an N-terminal aspartate or glutamate from a peptide, with a preference for aspartate.</text>
        <dbReference type="EC" id="3.4.11.21"/>
    </reaction>
</comment>
<dbReference type="Pfam" id="PF02127">
    <property type="entry name" value="Peptidase_M18"/>
    <property type="match status" value="1"/>
</dbReference>
<accession>A0AAW2Z0U6</accession>
<dbReference type="Proteomes" id="UP001431209">
    <property type="component" value="Unassembled WGS sequence"/>
</dbReference>
<dbReference type="Gene3D" id="3.40.630.10">
    <property type="entry name" value="Zn peptidases"/>
    <property type="match status" value="1"/>
</dbReference>
<dbReference type="PRINTS" id="PR00932">
    <property type="entry name" value="AMINO1PTASE"/>
</dbReference>
<dbReference type="GO" id="GO:0004177">
    <property type="term" value="F:aminopeptidase activity"/>
    <property type="evidence" value="ECO:0007669"/>
    <property type="project" value="UniProtKB-KW"/>
</dbReference>
<comment type="similarity">
    <text evidence="3 11">Belongs to the peptidase M18 family.</text>
</comment>
<keyword evidence="7 11" id="KW-0479">Metal-binding</keyword>
<evidence type="ECO:0000256" key="3">
    <source>
        <dbReference type="ARBA" id="ARBA00008290"/>
    </source>
</evidence>
<keyword evidence="10 11" id="KW-0482">Metalloprotease</keyword>